<dbReference type="InterPro" id="IPR036170">
    <property type="entry name" value="YezG-like_sf"/>
</dbReference>
<dbReference type="Gene3D" id="3.30.500.20">
    <property type="entry name" value="BH3703-like domains"/>
    <property type="match status" value="1"/>
</dbReference>
<dbReference type="OrthoDB" id="72428at2"/>
<reference evidence="3" key="1">
    <citation type="submission" date="2017-06" db="EMBL/GenBank/DDBJ databases">
        <title>Whole genome sequence of Laribacter hongkongensis LHGZ1.</title>
        <authorList>
            <person name="Chen D."/>
            <person name="Wu H."/>
            <person name="Chen J."/>
        </authorList>
    </citation>
    <scope>NUCLEOTIDE SEQUENCE [LARGE SCALE GENOMIC DNA]</scope>
    <source>
        <strain evidence="3">LHGZ1</strain>
    </source>
</reference>
<dbReference type="EMBL" id="CP022115">
    <property type="protein sequence ID" value="ASJ24286.1"/>
    <property type="molecule type" value="Genomic_DNA"/>
</dbReference>
<sequence length="135" mass="15236">MSSIEDAYSAIASYLLSFIGARNWDEAGCHFKIYSEMASGSQWLVNGNKTDKKGEFVDYDAVWAGLDAARFLRDNLLTTTGDRIWGLTFILYPDGKFDIEYDYNKPADYEETDEVISGDEINESLSNIREDDSKG</sequence>
<gene>
    <name evidence="2" type="ORF">LHGZ1_1455</name>
</gene>
<evidence type="ECO:0000313" key="2">
    <source>
        <dbReference type="EMBL" id="ASJ24286.1"/>
    </source>
</evidence>
<dbReference type="AlphaFoldDB" id="A0A248LIU2"/>
<name>A0A248LIU2_9NEIS</name>
<dbReference type="SUPFAM" id="SSF160424">
    <property type="entry name" value="BH3703-like"/>
    <property type="match status" value="1"/>
</dbReference>
<accession>A0A248LIU2</accession>
<dbReference type="Proteomes" id="UP000197424">
    <property type="component" value="Chromosome"/>
</dbReference>
<feature type="region of interest" description="Disordered" evidence="1">
    <location>
        <begin position="112"/>
        <end position="135"/>
    </location>
</feature>
<evidence type="ECO:0000256" key="1">
    <source>
        <dbReference type="SAM" id="MobiDB-lite"/>
    </source>
</evidence>
<evidence type="ECO:0000313" key="3">
    <source>
        <dbReference type="Proteomes" id="UP000197424"/>
    </source>
</evidence>
<protein>
    <submittedName>
        <fullName evidence="2">Uncharacterized protein</fullName>
    </submittedName>
</protein>
<dbReference type="RefSeq" id="WP_147640136.1">
    <property type="nucleotide sequence ID" value="NZ_CP022115.1"/>
</dbReference>
<organism evidence="2 3">
    <name type="scientific">Laribacter hongkongensis</name>
    <dbReference type="NCBI Taxonomy" id="168471"/>
    <lineage>
        <taxon>Bacteria</taxon>
        <taxon>Pseudomonadati</taxon>
        <taxon>Pseudomonadota</taxon>
        <taxon>Betaproteobacteria</taxon>
        <taxon>Neisseriales</taxon>
        <taxon>Aquaspirillaceae</taxon>
        <taxon>Laribacter</taxon>
    </lineage>
</organism>
<feature type="compositionally biased region" description="Acidic residues" evidence="1">
    <location>
        <begin position="112"/>
        <end position="122"/>
    </location>
</feature>
<proteinExistence type="predicted"/>